<evidence type="ECO:0000313" key="1">
    <source>
        <dbReference type="EMBL" id="KAJ9561866.1"/>
    </source>
</evidence>
<protein>
    <recommendedName>
        <fullName evidence="3">Reverse transcriptase domain-containing protein</fullName>
    </recommendedName>
</protein>
<dbReference type="EMBL" id="JARYMX010000002">
    <property type="protein sequence ID" value="KAJ9561866.1"/>
    <property type="molecule type" value="Genomic_DNA"/>
</dbReference>
<evidence type="ECO:0008006" key="3">
    <source>
        <dbReference type="Google" id="ProtNLM"/>
    </source>
</evidence>
<gene>
    <name evidence="1" type="ORF">OSB04_007026</name>
</gene>
<organism evidence="1 2">
    <name type="scientific">Centaurea solstitialis</name>
    <name type="common">yellow star-thistle</name>
    <dbReference type="NCBI Taxonomy" id="347529"/>
    <lineage>
        <taxon>Eukaryota</taxon>
        <taxon>Viridiplantae</taxon>
        <taxon>Streptophyta</taxon>
        <taxon>Embryophyta</taxon>
        <taxon>Tracheophyta</taxon>
        <taxon>Spermatophyta</taxon>
        <taxon>Magnoliopsida</taxon>
        <taxon>eudicotyledons</taxon>
        <taxon>Gunneridae</taxon>
        <taxon>Pentapetalae</taxon>
        <taxon>asterids</taxon>
        <taxon>campanulids</taxon>
        <taxon>Asterales</taxon>
        <taxon>Asteraceae</taxon>
        <taxon>Carduoideae</taxon>
        <taxon>Cardueae</taxon>
        <taxon>Centaureinae</taxon>
        <taxon>Centaurea</taxon>
    </lineage>
</organism>
<reference evidence="1" key="1">
    <citation type="submission" date="2023-03" db="EMBL/GenBank/DDBJ databases">
        <title>Chromosome-scale reference genome and RAD-based genetic map of yellow starthistle (Centaurea solstitialis) reveal putative structural variation and QTLs associated with invader traits.</title>
        <authorList>
            <person name="Reatini B."/>
            <person name="Cang F.A."/>
            <person name="Jiang Q."/>
            <person name="Mckibben M.T.W."/>
            <person name="Barker M.S."/>
            <person name="Rieseberg L.H."/>
            <person name="Dlugosch K.M."/>
        </authorList>
    </citation>
    <scope>NUCLEOTIDE SEQUENCE</scope>
    <source>
        <strain evidence="1">CAN-66</strain>
        <tissue evidence="1">Leaf</tissue>
    </source>
</reference>
<accession>A0AA38TUM0</accession>
<dbReference type="PANTHER" id="PTHR45835:SF101">
    <property type="entry name" value="NUCLEOTIDYLTRANSFERASE, RIBONUCLEASE H"/>
    <property type="match status" value="1"/>
</dbReference>
<dbReference type="InterPro" id="IPR012337">
    <property type="entry name" value="RNaseH-like_sf"/>
</dbReference>
<proteinExistence type="predicted"/>
<name>A0AA38TUM0_9ASTR</name>
<dbReference type="SUPFAM" id="SSF53098">
    <property type="entry name" value="Ribonuclease H-like"/>
    <property type="match status" value="1"/>
</dbReference>
<dbReference type="Proteomes" id="UP001172457">
    <property type="component" value="Chromosome 2"/>
</dbReference>
<comment type="caution">
    <text evidence="1">The sequence shown here is derived from an EMBL/GenBank/DDBJ whole genome shotgun (WGS) entry which is preliminary data.</text>
</comment>
<evidence type="ECO:0000313" key="2">
    <source>
        <dbReference type="Proteomes" id="UP001172457"/>
    </source>
</evidence>
<keyword evidence="2" id="KW-1185">Reference proteome</keyword>
<dbReference type="AlphaFoldDB" id="A0AA38TUM0"/>
<sequence>MRQRRWLDVVKDYDCEILYHSGKANVVADALSRKGHGVVMRVPLMKLMLGIMCRVDKPSNYTSNVTRHLRVTPVRTYKSNKLNETRKWRFDPRDPTKTQQLTVTTSLLELIRNSQLDVVKEDNQKKERIKGQLAKLVTDSRGLLNRSGRVWVRCHVRRDKHFWTRLIILDSPRGYQDVSGLEDRVLVAGNEMGCGPLCGEMSNMHAEHQRPHGELQPSEIPVWKWEHITMDLITKLPCTSRNVDVIWVIVDRLTKSAYFIAINESSSLEKLADIYIKPMIAWCAGDSDLRLRCAVYIEILGEIS</sequence>
<dbReference type="PANTHER" id="PTHR45835">
    <property type="entry name" value="YALI0A06105P"/>
    <property type="match status" value="1"/>
</dbReference>